<protein>
    <submittedName>
        <fullName evidence="3">Uncharacterized protein</fullName>
    </submittedName>
</protein>
<keyword evidence="2" id="KW-0732">Signal</keyword>
<gene>
    <name evidence="3" type="ORF">ARMGADRAFT_1022917</name>
</gene>
<sequence>MTTTTRLLSVVSAALLTNPIVMGVDRTVQVGASNRSTFTPNEIHSAIRDTVTAYKTLYENELLDERLLLLLFRDEKIEELHSEVDRRVGIVSVSPAPRMIAIVSRARRWHWLVLEGRNASMEGISSIPPLIQREAAKNIGVISQHIRGIRKTDVNSNGARVPGTEKEDLDRMGR</sequence>
<reference evidence="4" key="1">
    <citation type="journal article" date="2017" name="Nat. Ecol. Evol.">
        <title>Genome expansion and lineage-specific genetic innovations in the forest pathogenic fungi Armillaria.</title>
        <authorList>
            <person name="Sipos G."/>
            <person name="Prasanna A.N."/>
            <person name="Walter M.C."/>
            <person name="O'Connor E."/>
            <person name="Balint B."/>
            <person name="Krizsan K."/>
            <person name="Kiss B."/>
            <person name="Hess J."/>
            <person name="Varga T."/>
            <person name="Slot J."/>
            <person name="Riley R."/>
            <person name="Boka B."/>
            <person name="Rigling D."/>
            <person name="Barry K."/>
            <person name="Lee J."/>
            <person name="Mihaltcheva S."/>
            <person name="LaButti K."/>
            <person name="Lipzen A."/>
            <person name="Waldron R."/>
            <person name="Moloney N.M."/>
            <person name="Sperisen C."/>
            <person name="Kredics L."/>
            <person name="Vagvoelgyi C."/>
            <person name="Patrignani A."/>
            <person name="Fitzpatrick D."/>
            <person name="Nagy I."/>
            <person name="Doyle S."/>
            <person name="Anderson J.B."/>
            <person name="Grigoriev I.V."/>
            <person name="Gueldener U."/>
            <person name="Muensterkoetter M."/>
            <person name="Nagy L.G."/>
        </authorList>
    </citation>
    <scope>NUCLEOTIDE SEQUENCE [LARGE SCALE GENOMIC DNA]</scope>
    <source>
        <strain evidence="4">Ar21-2</strain>
    </source>
</reference>
<organism evidence="3 4">
    <name type="scientific">Armillaria gallica</name>
    <name type="common">Bulbous honey fungus</name>
    <name type="synonym">Armillaria bulbosa</name>
    <dbReference type="NCBI Taxonomy" id="47427"/>
    <lineage>
        <taxon>Eukaryota</taxon>
        <taxon>Fungi</taxon>
        <taxon>Dikarya</taxon>
        <taxon>Basidiomycota</taxon>
        <taxon>Agaricomycotina</taxon>
        <taxon>Agaricomycetes</taxon>
        <taxon>Agaricomycetidae</taxon>
        <taxon>Agaricales</taxon>
        <taxon>Marasmiineae</taxon>
        <taxon>Physalacriaceae</taxon>
        <taxon>Armillaria</taxon>
    </lineage>
</organism>
<evidence type="ECO:0000256" key="2">
    <source>
        <dbReference type="SAM" id="SignalP"/>
    </source>
</evidence>
<proteinExistence type="predicted"/>
<evidence type="ECO:0000256" key="1">
    <source>
        <dbReference type="SAM" id="MobiDB-lite"/>
    </source>
</evidence>
<dbReference type="Proteomes" id="UP000217790">
    <property type="component" value="Unassembled WGS sequence"/>
</dbReference>
<feature type="chain" id="PRO_5013937628" evidence="2">
    <location>
        <begin position="24"/>
        <end position="174"/>
    </location>
</feature>
<dbReference type="STRING" id="47427.A0A2H3EEU8"/>
<feature type="compositionally biased region" description="Basic and acidic residues" evidence="1">
    <location>
        <begin position="163"/>
        <end position="174"/>
    </location>
</feature>
<feature type="region of interest" description="Disordered" evidence="1">
    <location>
        <begin position="153"/>
        <end position="174"/>
    </location>
</feature>
<feature type="signal peptide" evidence="2">
    <location>
        <begin position="1"/>
        <end position="23"/>
    </location>
</feature>
<name>A0A2H3EEU8_ARMGA</name>
<dbReference type="AlphaFoldDB" id="A0A2H3EEU8"/>
<evidence type="ECO:0000313" key="4">
    <source>
        <dbReference type="Proteomes" id="UP000217790"/>
    </source>
</evidence>
<accession>A0A2H3EEU8</accession>
<keyword evidence="4" id="KW-1185">Reference proteome</keyword>
<evidence type="ECO:0000313" key="3">
    <source>
        <dbReference type="EMBL" id="PBL04515.1"/>
    </source>
</evidence>
<dbReference type="EMBL" id="KZ293644">
    <property type="protein sequence ID" value="PBL04515.1"/>
    <property type="molecule type" value="Genomic_DNA"/>
</dbReference>
<dbReference type="InParanoid" id="A0A2H3EEU8"/>